<sequence length="282" mass="32599">MEFTQISADPCRQVARLPDLDVIIRRIFPLRRFLNILRSQEIGLVAPHTWEDPREDPTALCMLEGSRLSPPKGQQSLAAYLAPVWAQCWSLNPGSDTLLRAYSRVSIDPKSQRNNARDGEGVIVTTTVRNLFSAAEIWHADGADSHFVIGRVEYLDDREIGQRIVNACNTDGYGPTFFRTVQGRAESLLWKRTYFEHEQEVRLMLIARDWPKDQSVPPVRNVRVDPNIVFRSISFDPRLISFEKREREEEIREAGFTGEIRPDHSYQKIINLLEMRRNWPDP</sequence>
<evidence type="ECO:0000313" key="2">
    <source>
        <dbReference type="Proteomes" id="UP000024284"/>
    </source>
</evidence>
<dbReference type="AlphaFoldDB" id="A0A086PAB4"/>
<dbReference type="PATRIC" id="fig|1219045.3.peg.1567"/>
<protein>
    <submittedName>
        <fullName evidence="1">Uncharacterized protein</fullName>
    </submittedName>
</protein>
<dbReference type="OrthoDB" id="7852032at2"/>
<evidence type="ECO:0000313" key="1">
    <source>
        <dbReference type="EMBL" id="KFG90332.1"/>
    </source>
</evidence>
<accession>A0A086PAB4</accession>
<dbReference type="Proteomes" id="UP000024284">
    <property type="component" value="Unassembled WGS sequence"/>
</dbReference>
<organism evidence="1 2">
    <name type="scientific">Sphingobium herbicidovorans (strain ATCC 700291 / DSM 11019 / CCUG 56400 / KCTC 2939 / LMG 18315 / NBRC 16415 / MH)</name>
    <name type="common">Sphingomonas herbicidovorans</name>
    <dbReference type="NCBI Taxonomy" id="1219045"/>
    <lineage>
        <taxon>Bacteria</taxon>
        <taxon>Pseudomonadati</taxon>
        <taxon>Pseudomonadota</taxon>
        <taxon>Alphaproteobacteria</taxon>
        <taxon>Sphingomonadales</taxon>
        <taxon>Sphingomonadaceae</taxon>
        <taxon>Sphingobium</taxon>
    </lineage>
</organism>
<dbReference type="RefSeq" id="WP_037464359.1">
    <property type="nucleotide sequence ID" value="NZ_BCZD01000005.1"/>
</dbReference>
<comment type="caution">
    <text evidence="1">The sequence shown here is derived from an EMBL/GenBank/DDBJ whole genome shotgun (WGS) entry which is preliminary data.</text>
</comment>
<dbReference type="eggNOG" id="ENOG50332IA">
    <property type="taxonomic scope" value="Bacteria"/>
</dbReference>
<proteinExistence type="predicted"/>
<dbReference type="EMBL" id="JFZA02000012">
    <property type="protein sequence ID" value="KFG90332.1"/>
    <property type="molecule type" value="Genomic_DNA"/>
</dbReference>
<gene>
    <name evidence="1" type="ORF">BV98_001534</name>
</gene>
<reference evidence="1" key="1">
    <citation type="submission" date="2014-08" db="EMBL/GenBank/DDBJ databases">
        <title>Draft genome sequences of Sphingobium herbicidovorans.</title>
        <authorList>
            <person name="Gan H.M."/>
            <person name="Gan H.Y."/>
            <person name="Savka M.A."/>
        </authorList>
    </citation>
    <scope>NUCLEOTIDE SEQUENCE [LARGE SCALE GENOMIC DNA]</scope>
    <source>
        <strain evidence="1">NBRC 16415</strain>
    </source>
</reference>
<name>A0A086PAB4_SPHHM</name>
<keyword evidence="2" id="KW-1185">Reference proteome</keyword>
<dbReference type="STRING" id="76947.GCA_002080435_01456"/>